<dbReference type="PROSITE" id="PS51715">
    <property type="entry name" value="G_GB1_RHD3"/>
    <property type="match status" value="1"/>
</dbReference>
<dbReference type="EMBL" id="JTDY01001497">
    <property type="protein sequence ID" value="KOB73726.1"/>
    <property type="molecule type" value="Genomic_DNA"/>
</dbReference>
<organism evidence="6 7">
    <name type="scientific">Operophtera brumata</name>
    <name type="common">Winter moth</name>
    <name type="synonym">Phalaena brumata</name>
    <dbReference type="NCBI Taxonomy" id="104452"/>
    <lineage>
        <taxon>Eukaryota</taxon>
        <taxon>Metazoa</taxon>
        <taxon>Ecdysozoa</taxon>
        <taxon>Arthropoda</taxon>
        <taxon>Hexapoda</taxon>
        <taxon>Insecta</taxon>
        <taxon>Pterygota</taxon>
        <taxon>Neoptera</taxon>
        <taxon>Endopterygota</taxon>
        <taxon>Lepidoptera</taxon>
        <taxon>Glossata</taxon>
        <taxon>Ditrysia</taxon>
        <taxon>Geometroidea</taxon>
        <taxon>Geometridae</taxon>
        <taxon>Larentiinae</taxon>
        <taxon>Operophtera</taxon>
    </lineage>
</organism>
<name>A0A0L7LEX2_OPEBR</name>
<dbReference type="PANTHER" id="PTHR10751">
    <property type="entry name" value="GUANYLATE BINDING PROTEIN"/>
    <property type="match status" value="1"/>
</dbReference>
<evidence type="ECO:0000313" key="7">
    <source>
        <dbReference type="Proteomes" id="UP000037510"/>
    </source>
</evidence>
<dbReference type="InterPro" id="IPR015894">
    <property type="entry name" value="Guanylate-bd_N"/>
</dbReference>
<dbReference type="InterPro" id="IPR030386">
    <property type="entry name" value="G_GB1_RHD3_dom"/>
</dbReference>
<comment type="similarity">
    <text evidence="4">Belongs to the TRAFAC class dynamin-like GTPase superfamily. GB1/RHD3 GTPase family.</text>
</comment>
<evidence type="ECO:0000256" key="2">
    <source>
        <dbReference type="ARBA" id="ARBA00022801"/>
    </source>
</evidence>
<evidence type="ECO:0000256" key="3">
    <source>
        <dbReference type="ARBA" id="ARBA00023134"/>
    </source>
</evidence>
<dbReference type="SUPFAM" id="SSF52540">
    <property type="entry name" value="P-loop containing nucleoside triphosphate hydrolases"/>
    <property type="match status" value="1"/>
</dbReference>
<sequence length="604" mass="67890">MVQLSITHESVMLKLGIKHGLSMTDIQFTSFYDNLCSSTPVTVKEEQVAVKEETTAEEELCDIEESTCCIHVDNLMNIDQSSLDEKTTVEDEFYDNLCSSTPVTVKEEHIDVKEETTVEDELIDTEESTCCEHVDNLMNIEQSLLDEKTTVEDEFYNNLCSSTPVTVKEEHIDVKEETTVKDELIDTEESTHLENVDISKNHRRLFTEEEHGGKMSAKIRGEGLQVVSVGDDGSYRACAEALRGVAARAELRALPVAVPAAQRDGSWIGTDDEPLDGFSWRGGWQRNTTGILLWSEPIVVTQKIDGTTKKVVVLLMDTQGTFDNSSTVRECTTIFALSTLISSVQIYNLAQQIKEDDLQHLQLFTQYGKLAVSEADAKPFQSLIFRVRDWMCPFEHPYGATGGEKYLESILKIDRSKNEELRELREHIRNSFDSISCFLMPHPGFAVEDPNFSGRLSVINGQEIALGDLLSYFNSYIEIFNSDELPTPVSILKSVNKGNQKSAKQAAVYSYNNHMSSVMGPHSCLHPASLRSEHQQALRSALEEINNACNDSLVNESYAVYTHKMDSKCTPSLASILVIPWLVKVLVMIPKFHQQYRKEAIDHF</sequence>
<protein>
    <submittedName>
        <fullName evidence="6">Atlastin</fullName>
    </submittedName>
</protein>
<dbReference type="SUPFAM" id="SSF48340">
    <property type="entry name" value="Interferon-induced guanylate-binding protein 1 (GBP1), C-terminal domain"/>
    <property type="match status" value="1"/>
</dbReference>
<reference evidence="6 7" key="1">
    <citation type="journal article" date="2015" name="Genome Biol. Evol.">
        <title>The genome of winter moth (Operophtera brumata) provides a genomic perspective on sexual dimorphism and phenology.</title>
        <authorList>
            <person name="Derks M.F."/>
            <person name="Smit S."/>
            <person name="Salis L."/>
            <person name="Schijlen E."/>
            <person name="Bossers A."/>
            <person name="Mateman C."/>
            <person name="Pijl A.S."/>
            <person name="de Ridder D."/>
            <person name="Groenen M.A."/>
            <person name="Visser M.E."/>
            <person name="Megens H.J."/>
        </authorList>
    </citation>
    <scope>NUCLEOTIDE SEQUENCE [LARGE SCALE GENOMIC DNA]</scope>
    <source>
        <strain evidence="6">WM2013NL</strain>
        <tissue evidence="6">Head and thorax</tissue>
    </source>
</reference>
<feature type="domain" description="GB1/RHD3-type G" evidence="5">
    <location>
        <begin position="269"/>
        <end position="485"/>
    </location>
</feature>
<dbReference type="InterPro" id="IPR027417">
    <property type="entry name" value="P-loop_NTPase"/>
</dbReference>
<keyword evidence="7" id="KW-1185">Reference proteome</keyword>
<evidence type="ECO:0000256" key="1">
    <source>
        <dbReference type="ARBA" id="ARBA00022741"/>
    </source>
</evidence>
<evidence type="ECO:0000256" key="4">
    <source>
        <dbReference type="PROSITE-ProRule" id="PRU01052"/>
    </source>
</evidence>
<feature type="non-terminal residue" evidence="6">
    <location>
        <position position="604"/>
    </location>
</feature>
<dbReference type="Pfam" id="PF02263">
    <property type="entry name" value="GBP"/>
    <property type="match status" value="1"/>
</dbReference>
<dbReference type="Proteomes" id="UP000037510">
    <property type="component" value="Unassembled WGS sequence"/>
</dbReference>
<dbReference type="Gene3D" id="1.20.58.420">
    <property type="entry name" value="AHSP"/>
    <property type="match status" value="1"/>
</dbReference>
<gene>
    <name evidence="6" type="ORF">OBRU01_10211</name>
</gene>
<keyword evidence="3" id="KW-0342">GTP-binding</keyword>
<dbReference type="AlphaFoldDB" id="A0A0L7LEX2"/>
<keyword evidence="2" id="KW-0378">Hydrolase</keyword>
<evidence type="ECO:0000313" key="6">
    <source>
        <dbReference type="EMBL" id="KOB73726.1"/>
    </source>
</evidence>
<dbReference type="Gene3D" id="3.40.50.300">
    <property type="entry name" value="P-loop containing nucleotide triphosphate hydrolases"/>
    <property type="match status" value="1"/>
</dbReference>
<dbReference type="GO" id="GO:0003924">
    <property type="term" value="F:GTPase activity"/>
    <property type="evidence" value="ECO:0007669"/>
    <property type="project" value="InterPro"/>
</dbReference>
<accession>A0A0L7LEX2</accession>
<comment type="caution">
    <text evidence="6">The sequence shown here is derived from an EMBL/GenBank/DDBJ whole genome shotgun (WGS) entry which is preliminary data.</text>
</comment>
<evidence type="ECO:0000259" key="5">
    <source>
        <dbReference type="PROSITE" id="PS51715"/>
    </source>
</evidence>
<dbReference type="InterPro" id="IPR036543">
    <property type="entry name" value="Guanylate-bd_C_sf"/>
</dbReference>
<proteinExistence type="inferred from homology"/>
<dbReference type="STRING" id="104452.A0A0L7LEX2"/>
<keyword evidence="1" id="KW-0547">Nucleotide-binding</keyword>
<dbReference type="GO" id="GO:0005525">
    <property type="term" value="F:GTP binding"/>
    <property type="evidence" value="ECO:0007669"/>
    <property type="project" value="UniProtKB-KW"/>
</dbReference>